<protein>
    <submittedName>
        <fullName evidence="2">Uncharacterized protein</fullName>
    </submittedName>
</protein>
<dbReference type="AlphaFoldDB" id="A0A7E4WE26"/>
<reference evidence="1" key="1">
    <citation type="journal article" date="2013" name="Genetics">
        <title>The draft genome and transcriptome of Panagrellus redivivus are shaped by the harsh demands of a free-living lifestyle.</title>
        <authorList>
            <person name="Srinivasan J."/>
            <person name="Dillman A.R."/>
            <person name="Macchietto M.G."/>
            <person name="Heikkinen L."/>
            <person name="Lakso M."/>
            <person name="Fracchia K.M."/>
            <person name="Antoshechkin I."/>
            <person name="Mortazavi A."/>
            <person name="Wong G."/>
            <person name="Sternberg P.W."/>
        </authorList>
    </citation>
    <scope>NUCLEOTIDE SEQUENCE [LARGE SCALE GENOMIC DNA]</scope>
    <source>
        <strain evidence="1">MT8872</strain>
    </source>
</reference>
<evidence type="ECO:0000313" key="2">
    <source>
        <dbReference type="WBParaSite" id="Pan_g964.t1"/>
    </source>
</evidence>
<dbReference type="WBParaSite" id="Pan_g964.t1">
    <property type="protein sequence ID" value="Pan_g964.t1"/>
    <property type="gene ID" value="Pan_g964"/>
</dbReference>
<dbReference type="Proteomes" id="UP000492821">
    <property type="component" value="Unassembled WGS sequence"/>
</dbReference>
<organism evidence="1 2">
    <name type="scientific">Panagrellus redivivus</name>
    <name type="common">Microworm</name>
    <dbReference type="NCBI Taxonomy" id="6233"/>
    <lineage>
        <taxon>Eukaryota</taxon>
        <taxon>Metazoa</taxon>
        <taxon>Ecdysozoa</taxon>
        <taxon>Nematoda</taxon>
        <taxon>Chromadorea</taxon>
        <taxon>Rhabditida</taxon>
        <taxon>Tylenchina</taxon>
        <taxon>Panagrolaimomorpha</taxon>
        <taxon>Panagrolaimoidea</taxon>
        <taxon>Panagrolaimidae</taxon>
        <taxon>Panagrellus</taxon>
    </lineage>
</organism>
<evidence type="ECO:0000313" key="1">
    <source>
        <dbReference type="Proteomes" id="UP000492821"/>
    </source>
</evidence>
<proteinExistence type="predicted"/>
<sequence>MVFGYTAALSGKHYIELITPKFQVPMLQDLIKCLEPFDTMNIMFFYQTGSIDFYYYRAYGELEMYERDHYHEIPRPYSIHLNSLVCLCGLPGNAFVPRYYVLPQIPINGDAYGYDELTLCRNKNEGDVTYDFYSEAIYKMPRSIYTLRENDEPHGDECFDKYGLPTNQYPYQKTCMYVATAVYHNVTEKRDVKIFSGPFFTRGLFSPHAELIDILGIKEIKKYNHHPAFLFLTQTVFYKHWSSAFALKIQKPKQKHTPCQGFHFSNNGSALFSVICICEGGGSDETCTKIKESYKAGKKICAFNGKGDPSMFFKEQCSFQIHVDGSKTHHRLSNEDKCTHLSRTFKHDSNRCEFFDTFDKNHVKTPAFELTYCCKEDMCNFYEYHNDIADGKSFEIKCKYSRSYAAKQSKSCAFAMILVDGKINLMLVNHFHDLWSPMPSNHRITVNVSEYFQDNQNIIVAESGIVHIDQVEEDLGCNVKLSPEKFYGFILVGCGTNECDNELLDHVNTEEFSKAYFKVKEAFTCDQGTLQIHPKKFQNTTRVSALACIVNVNIDAEGDTVNATITTSDLKAKLNDSENCAGNLQKKDESTYSCWFATSNHPPNVTAMIENLLKKKEEIEESNLKKDTSTYPDACERKGLRRYKRRNACQPGHKGCFIVTDALTMSNEVKEADDDDTVGEENVYESCIGEIDMRIKDGDHVEELTDALLCNTKDTTDECFYVNRGNKYSLVCCCTTQELHLKPIYSGQISLHRCNTPVDSQFEQFNKRLKRVGEFRDKTGEEKDEEDAEDDD</sequence>
<accession>A0A7E4WE26</accession>
<keyword evidence="1" id="KW-1185">Reference proteome</keyword>
<reference evidence="2" key="2">
    <citation type="submission" date="2020-10" db="UniProtKB">
        <authorList>
            <consortium name="WormBaseParasite"/>
        </authorList>
    </citation>
    <scope>IDENTIFICATION</scope>
</reference>
<name>A0A7E4WE26_PANRE</name>